<protein>
    <submittedName>
        <fullName evidence="1">Uncharacterized protein</fullName>
    </submittedName>
</protein>
<dbReference type="Proteomes" id="UP001159363">
    <property type="component" value="Chromosome 1"/>
</dbReference>
<comment type="caution">
    <text evidence="1">The sequence shown here is derived from an EMBL/GenBank/DDBJ whole genome shotgun (WGS) entry which is preliminary data.</text>
</comment>
<dbReference type="SUPFAM" id="SSF53098">
    <property type="entry name" value="Ribonuclease H-like"/>
    <property type="match status" value="1"/>
</dbReference>
<dbReference type="PANTHER" id="PTHR47266">
    <property type="entry name" value="ENDONUCLEASE-RELATED"/>
    <property type="match status" value="1"/>
</dbReference>
<reference evidence="1 2" key="1">
    <citation type="submission" date="2023-02" db="EMBL/GenBank/DDBJ databases">
        <title>LHISI_Scaffold_Assembly.</title>
        <authorList>
            <person name="Stuart O.P."/>
            <person name="Cleave R."/>
            <person name="Magrath M.J.L."/>
            <person name="Mikheyev A.S."/>
        </authorList>
    </citation>
    <scope>NUCLEOTIDE SEQUENCE [LARGE SCALE GENOMIC DNA]</scope>
    <source>
        <strain evidence="1">Daus_M_001</strain>
        <tissue evidence="1">Leg muscle</tissue>
    </source>
</reference>
<name>A0ABQ9IDL9_9NEOP</name>
<dbReference type="EMBL" id="JARBHB010000001">
    <property type="protein sequence ID" value="KAJ8894767.1"/>
    <property type="molecule type" value="Genomic_DNA"/>
</dbReference>
<dbReference type="InterPro" id="IPR036397">
    <property type="entry name" value="RNaseH_sf"/>
</dbReference>
<organism evidence="1 2">
    <name type="scientific">Dryococelus australis</name>
    <dbReference type="NCBI Taxonomy" id="614101"/>
    <lineage>
        <taxon>Eukaryota</taxon>
        <taxon>Metazoa</taxon>
        <taxon>Ecdysozoa</taxon>
        <taxon>Arthropoda</taxon>
        <taxon>Hexapoda</taxon>
        <taxon>Insecta</taxon>
        <taxon>Pterygota</taxon>
        <taxon>Neoptera</taxon>
        <taxon>Polyneoptera</taxon>
        <taxon>Phasmatodea</taxon>
        <taxon>Verophasmatodea</taxon>
        <taxon>Anareolatae</taxon>
        <taxon>Phasmatidae</taxon>
        <taxon>Eurycanthinae</taxon>
        <taxon>Dryococelus</taxon>
    </lineage>
</organism>
<keyword evidence="2" id="KW-1185">Reference proteome</keyword>
<evidence type="ECO:0000313" key="2">
    <source>
        <dbReference type="Proteomes" id="UP001159363"/>
    </source>
</evidence>
<proteinExistence type="predicted"/>
<dbReference type="InterPro" id="IPR052160">
    <property type="entry name" value="Gypsy_RT_Integrase-like"/>
</dbReference>
<gene>
    <name evidence="1" type="ORF">PR048_000074</name>
</gene>
<dbReference type="InterPro" id="IPR012337">
    <property type="entry name" value="RNaseH-like_sf"/>
</dbReference>
<evidence type="ECO:0000313" key="1">
    <source>
        <dbReference type="EMBL" id="KAJ8894767.1"/>
    </source>
</evidence>
<accession>A0ABQ9IDL9</accession>
<sequence>MYWTNVQRNEQNVLTSRELCQKSKYAQENSQGVLQSIIPEAPLDLVSVDIFGPLPKSKAGVQYVFVMEDLLSKFTKLYPVVYTNAQILLGKVRSFVEELENHEQLYLTMAASLLVTFGRKDLKG</sequence>
<dbReference type="Gene3D" id="3.30.420.10">
    <property type="entry name" value="Ribonuclease H-like superfamily/Ribonuclease H"/>
    <property type="match status" value="1"/>
</dbReference>